<dbReference type="SMART" id="SM00333">
    <property type="entry name" value="TUDOR"/>
    <property type="match status" value="1"/>
</dbReference>
<dbReference type="InterPro" id="IPR007861">
    <property type="entry name" value="DNA_mismatch_repair_MutS_clamp"/>
</dbReference>
<dbReference type="Gene3D" id="1.10.1420.10">
    <property type="match status" value="2"/>
</dbReference>
<evidence type="ECO:0000256" key="7">
    <source>
        <dbReference type="SAM" id="MobiDB-lite"/>
    </source>
</evidence>
<dbReference type="Pfam" id="PF01624">
    <property type="entry name" value="MutS_I"/>
    <property type="match status" value="1"/>
</dbReference>
<feature type="compositionally biased region" description="Basic and acidic residues" evidence="7">
    <location>
        <begin position="179"/>
        <end position="190"/>
    </location>
</feature>
<dbReference type="Pfam" id="PF05188">
    <property type="entry name" value="MutS_II"/>
    <property type="match status" value="1"/>
</dbReference>
<evidence type="ECO:0000256" key="6">
    <source>
        <dbReference type="RuleBase" id="RU003756"/>
    </source>
</evidence>
<keyword evidence="5 6" id="KW-0234">DNA repair</keyword>
<accession>A0AAW1PXC3</accession>
<dbReference type="Pfam" id="PF00488">
    <property type="entry name" value="MutS_V"/>
    <property type="match status" value="1"/>
</dbReference>
<dbReference type="InterPro" id="IPR000432">
    <property type="entry name" value="DNA_mismatch_repair_MutS_C"/>
</dbReference>
<feature type="compositionally biased region" description="Low complexity" evidence="7">
    <location>
        <begin position="102"/>
        <end position="124"/>
    </location>
</feature>
<dbReference type="GO" id="GO:0030983">
    <property type="term" value="F:mismatched DNA binding"/>
    <property type="evidence" value="ECO:0007669"/>
    <property type="project" value="UniProtKB-UniRule"/>
</dbReference>
<organism evidence="11 12">
    <name type="scientific">[Myrmecia] bisecta</name>
    <dbReference type="NCBI Taxonomy" id="41462"/>
    <lineage>
        <taxon>Eukaryota</taxon>
        <taxon>Viridiplantae</taxon>
        <taxon>Chlorophyta</taxon>
        <taxon>core chlorophytes</taxon>
        <taxon>Trebouxiophyceae</taxon>
        <taxon>Trebouxiales</taxon>
        <taxon>Trebouxiaceae</taxon>
        <taxon>Myrmecia</taxon>
    </lineage>
</organism>
<dbReference type="InterPro" id="IPR007695">
    <property type="entry name" value="DNA_mismatch_repair_MutS-lik_N"/>
</dbReference>
<feature type="compositionally biased region" description="Low complexity" evidence="7">
    <location>
        <begin position="275"/>
        <end position="290"/>
    </location>
</feature>
<dbReference type="InterPro" id="IPR036678">
    <property type="entry name" value="MutS_con_dom_sf"/>
</dbReference>
<feature type="region of interest" description="Disordered" evidence="7">
    <location>
        <begin position="1"/>
        <end position="126"/>
    </location>
</feature>
<dbReference type="InterPro" id="IPR017261">
    <property type="entry name" value="DNA_mismatch_repair_MutS/MSH"/>
</dbReference>
<comment type="caution">
    <text evidence="11">The sequence shown here is derived from an EMBL/GenBank/DDBJ whole genome shotgun (WGS) entry which is preliminary data.</text>
</comment>
<evidence type="ECO:0000256" key="1">
    <source>
        <dbReference type="ARBA" id="ARBA00022741"/>
    </source>
</evidence>
<evidence type="ECO:0000259" key="9">
    <source>
        <dbReference type="SMART" id="SM00533"/>
    </source>
</evidence>
<dbReference type="SUPFAM" id="SSF53150">
    <property type="entry name" value="DNA repair protein MutS, domain II"/>
    <property type="match status" value="1"/>
</dbReference>
<dbReference type="CDD" id="cd20404">
    <property type="entry name" value="Tudor_Agenet_AtEML-like"/>
    <property type="match status" value="1"/>
</dbReference>
<dbReference type="Gene3D" id="3.30.420.110">
    <property type="entry name" value="MutS, connector domain"/>
    <property type="match status" value="1"/>
</dbReference>
<dbReference type="GO" id="GO:0005634">
    <property type="term" value="C:nucleus"/>
    <property type="evidence" value="ECO:0007669"/>
    <property type="project" value="TreeGrafter"/>
</dbReference>
<keyword evidence="1 5" id="KW-0547">Nucleotide-binding</keyword>
<keyword evidence="2 5" id="KW-0227">DNA damage</keyword>
<evidence type="ECO:0000313" key="11">
    <source>
        <dbReference type="EMBL" id="KAK9814440.1"/>
    </source>
</evidence>
<dbReference type="GO" id="GO:0140664">
    <property type="term" value="F:ATP-dependent DNA damage sensor activity"/>
    <property type="evidence" value="ECO:0007669"/>
    <property type="project" value="InterPro"/>
</dbReference>
<dbReference type="Gene3D" id="2.30.30.140">
    <property type="match status" value="1"/>
</dbReference>
<reference evidence="11 12" key="1">
    <citation type="journal article" date="2024" name="Nat. Commun.">
        <title>Phylogenomics reveals the evolutionary origins of lichenization in chlorophyte algae.</title>
        <authorList>
            <person name="Puginier C."/>
            <person name="Libourel C."/>
            <person name="Otte J."/>
            <person name="Skaloud P."/>
            <person name="Haon M."/>
            <person name="Grisel S."/>
            <person name="Petersen M."/>
            <person name="Berrin J.G."/>
            <person name="Delaux P.M."/>
            <person name="Dal Grande F."/>
            <person name="Keller J."/>
        </authorList>
    </citation>
    <scope>NUCLEOTIDE SEQUENCE [LARGE SCALE GENOMIC DNA]</scope>
    <source>
        <strain evidence="11 12">SAG 2043</strain>
    </source>
</reference>
<dbReference type="InterPro" id="IPR002999">
    <property type="entry name" value="Tudor"/>
</dbReference>
<evidence type="ECO:0000256" key="4">
    <source>
        <dbReference type="ARBA" id="ARBA00023125"/>
    </source>
</evidence>
<feature type="domain" description="Tudor" evidence="8">
    <location>
        <begin position="124"/>
        <end position="181"/>
    </location>
</feature>
<dbReference type="InterPro" id="IPR007696">
    <property type="entry name" value="DNA_mismatch_repair_MutS_core"/>
</dbReference>
<feature type="compositionally biased region" description="Acidic residues" evidence="7">
    <location>
        <begin position="227"/>
        <end position="252"/>
    </location>
</feature>
<dbReference type="Pfam" id="PF05190">
    <property type="entry name" value="MutS_IV"/>
    <property type="match status" value="1"/>
</dbReference>
<dbReference type="SUPFAM" id="SSF48334">
    <property type="entry name" value="DNA repair protein MutS, domain III"/>
    <property type="match status" value="1"/>
</dbReference>
<dbReference type="GO" id="GO:0006298">
    <property type="term" value="P:mismatch repair"/>
    <property type="evidence" value="ECO:0007669"/>
    <property type="project" value="InterPro"/>
</dbReference>
<dbReference type="Pfam" id="PF05192">
    <property type="entry name" value="MutS_III"/>
    <property type="match status" value="1"/>
</dbReference>
<feature type="compositionally biased region" description="Basic residues" evidence="7">
    <location>
        <begin position="257"/>
        <end position="274"/>
    </location>
</feature>
<dbReference type="FunFam" id="1.10.1420.10:FF:000005">
    <property type="entry name" value="DNA mismatch repair protein"/>
    <property type="match status" value="1"/>
</dbReference>
<name>A0AAW1PXC3_9CHLO</name>
<evidence type="ECO:0000256" key="5">
    <source>
        <dbReference type="PIRNR" id="PIRNR037677"/>
    </source>
</evidence>
<dbReference type="Proteomes" id="UP001489004">
    <property type="component" value="Unassembled WGS sequence"/>
</dbReference>
<dbReference type="EMBL" id="JALJOR010000007">
    <property type="protein sequence ID" value="KAK9814440.1"/>
    <property type="molecule type" value="Genomic_DNA"/>
</dbReference>
<dbReference type="PANTHER" id="PTHR11361">
    <property type="entry name" value="DNA MISMATCH REPAIR PROTEIN MUTS FAMILY MEMBER"/>
    <property type="match status" value="1"/>
</dbReference>
<dbReference type="InterPro" id="IPR027417">
    <property type="entry name" value="P-loop_NTPase"/>
</dbReference>
<evidence type="ECO:0000256" key="3">
    <source>
        <dbReference type="ARBA" id="ARBA00022840"/>
    </source>
</evidence>
<dbReference type="SMART" id="SM00534">
    <property type="entry name" value="MUTSac"/>
    <property type="match status" value="1"/>
</dbReference>
<dbReference type="GO" id="GO:0005524">
    <property type="term" value="F:ATP binding"/>
    <property type="evidence" value="ECO:0007669"/>
    <property type="project" value="UniProtKB-UniRule"/>
</dbReference>
<comment type="function">
    <text evidence="5 6">Component of the post-replicative DNA mismatch repair system (MMR).</text>
</comment>
<evidence type="ECO:0000259" key="10">
    <source>
        <dbReference type="SMART" id="SM00534"/>
    </source>
</evidence>
<gene>
    <name evidence="11" type="ORF">WJX72_005909</name>
</gene>
<protein>
    <recommendedName>
        <fullName evidence="5">DNA mismatch repair protein</fullName>
    </recommendedName>
</protein>
<sequence>MASKRKAPPPSGQKSIASFFVARPKPAQQDARKPSPRKSGGTPAKKRKMAETEQTGAPGPSPKARGPLAARKLTPPPAKTDTALGPEQTSTPAAASIAPQGKPAASPKPKAKSPAAAAAKPAPSGEVIGKRVSVFWPNDDAWYEGSVEKSDGAGKHLMLYDDGDEEWVDLAKEKIKWVERKGQAAKDAVKARNRARVLMSDSDDEMPDAHPSGDDSGSEFEVGAAGEADEADDESGDEEEDEEELSEGASDEEQPKKRVKGKPAKTPAARKKSGKAQPGPTPATAKATPASGQPTRPPSSHLKKTPVQRIVSEAEKGALRNALESATPTPIAATVAGGAVGGLKSALSADVERYAARAADRFPFLRAGKIKDASGKTPDHPDYNPRTLYILPNWFKDAKVSEGQRQWWLFKARNFDSVMLFKMGKFYEMFEMDAHVGAEVLGLSYMKGEQPHCGFPEANYHQHAERLAREGLRVVVIEQTETPDQLRIRNEKRKAGQPKTNVVNRDMVAVLTKGTLTDSEMLHSSPDASYTLALTEEAILAGGEDGATEASMEGPRVRIGACAVDVATGQMLIGQWEDDDMRTRLRAHLTAIMPVELVLPAGVLSRTTQKALTGALRSPRINELLPGTMFWDAARTASELAKGAYFGSDAADRTRWPSALQALIEAGPGGSLAVSAVGGCVSFLREVLLDRAVVPLGRMELLPDQNAHSEAAARASSGAAYMALDGAALENLEVLESTNGGRAGTLLAALDHCVTAAGRRLLRTWLCRPLLRIPDIVARQDAVHDLMTVANDVASTARKAFQGVGDLERSLARLHASGSGSGTGRDAANVVLYEDAAKRRVNALAAALKGLQTVQAAVASFDSTAGDIRSTVLHDLVTPGKAFPDLQGPLEELESATDWEEAAANGRVVPRKGVDEAFDAAEAALADVDADLKTYLAEIRQLLKGGREIQYVSVNKESHLLEVPEALVGSGTADFELVAQRKGFQRFMSRRLRTLVTRRAAAMEQREAVLSGILQGLLKRFAAQHALWMGAVEAMAQLDALMSLAFAAMFGFEGDCCRPVFLAGAAPGEQVFRARDLRHPAGVGLQKGAFVPNDVQLGGEQAPFIVLTGPNMGGKSTMLRQVCLAALMAQVGAWVPAASLELTPVDAIFVRMGARDAIMSGQSTFFVELSETAAALNRATCRSLVALDELGRGTSTSDGAAIAAAVLEHLAAKTRCLGLFATHYHRLADAYAADPNIGICHMLCAVEEPKDGKPEQVTFLYKLAGGACPKSYGTNVARLAGLPDAIVARAAAFAEQLEHEHQRAQAGMSWTKVLYDG</sequence>
<dbReference type="SMART" id="SM00533">
    <property type="entry name" value="MUTSd"/>
    <property type="match status" value="1"/>
</dbReference>
<dbReference type="SUPFAM" id="SSF63748">
    <property type="entry name" value="Tudor/PWWP/MBT"/>
    <property type="match status" value="1"/>
</dbReference>
<dbReference type="InterPro" id="IPR016151">
    <property type="entry name" value="DNA_mismatch_repair_MutS_N"/>
</dbReference>
<keyword evidence="3 5" id="KW-0067">ATP-binding</keyword>
<evidence type="ECO:0000313" key="12">
    <source>
        <dbReference type="Proteomes" id="UP001489004"/>
    </source>
</evidence>
<keyword evidence="12" id="KW-1185">Reference proteome</keyword>
<evidence type="ECO:0000259" key="8">
    <source>
        <dbReference type="SMART" id="SM00333"/>
    </source>
</evidence>
<feature type="domain" description="DNA mismatch repair proteins mutS family" evidence="10">
    <location>
        <begin position="1102"/>
        <end position="1295"/>
    </location>
</feature>
<dbReference type="PIRSF" id="PIRSF037677">
    <property type="entry name" value="DNA_mis_repair_Msh6"/>
    <property type="match status" value="1"/>
</dbReference>
<feature type="region of interest" description="Disordered" evidence="7">
    <location>
        <begin position="179"/>
        <end position="306"/>
    </location>
</feature>
<comment type="similarity">
    <text evidence="5 6">Belongs to the DNA mismatch repair MutS family.</text>
</comment>
<dbReference type="Gene3D" id="3.40.50.300">
    <property type="entry name" value="P-loop containing nucleotide triphosphate hydrolases"/>
    <property type="match status" value="1"/>
</dbReference>
<proteinExistence type="inferred from homology"/>
<feature type="domain" description="DNA mismatch repair protein MutS core" evidence="9">
    <location>
        <begin position="741"/>
        <end position="1085"/>
    </location>
</feature>
<dbReference type="InterPro" id="IPR045076">
    <property type="entry name" value="MutS"/>
</dbReference>
<dbReference type="InterPro" id="IPR036187">
    <property type="entry name" value="DNA_mismatch_repair_MutS_sf"/>
</dbReference>
<keyword evidence="4 5" id="KW-0238">DNA-binding</keyword>
<dbReference type="PANTHER" id="PTHR11361:SF150">
    <property type="entry name" value="DNA MISMATCH REPAIR PROTEIN MSH6"/>
    <property type="match status" value="1"/>
</dbReference>
<dbReference type="SUPFAM" id="SSF55271">
    <property type="entry name" value="DNA repair protein MutS, domain I"/>
    <property type="match status" value="1"/>
</dbReference>
<evidence type="ECO:0000256" key="2">
    <source>
        <dbReference type="ARBA" id="ARBA00022763"/>
    </source>
</evidence>
<dbReference type="InterPro" id="IPR007860">
    <property type="entry name" value="DNA_mmatch_repair_MutS_con_dom"/>
</dbReference>
<dbReference type="SUPFAM" id="SSF52540">
    <property type="entry name" value="P-loop containing nucleoside triphosphate hydrolases"/>
    <property type="match status" value="1"/>
</dbReference>
<dbReference type="Gene3D" id="3.40.1170.10">
    <property type="entry name" value="DNA repair protein MutS, domain I"/>
    <property type="match status" value="1"/>
</dbReference>